<keyword evidence="5" id="KW-0239">DNA-directed DNA polymerase</keyword>
<dbReference type="RefSeq" id="WP_013630819.1">
    <property type="nucleotide sequence ID" value="NC_015174.1"/>
</dbReference>
<keyword evidence="3" id="KW-0548">Nucleotidyltransferase</keyword>
<organism evidence="10 11">
    <name type="scientific">Rubinisphaera brasiliensis (strain ATCC 49424 / DSM 5305 / JCM 21570 / IAM 15109 / NBRC 103401 / IFAM 1448)</name>
    <name type="common">Planctomyces brasiliensis</name>
    <dbReference type="NCBI Taxonomy" id="756272"/>
    <lineage>
        <taxon>Bacteria</taxon>
        <taxon>Pseudomonadati</taxon>
        <taxon>Planctomycetota</taxon>
        <taxon>Planctomycetia</taxon>
        <taxon>Planctomycetales</taxon>
        <taxon>Planctomycetaceae</taxon>
        <taxon>Rubinisphaera</taxon>
    </lineage>
</organism>
<dbReference type="OrthoDB" id="9808747at2"/>
<keyword evidence="4" id="KW-0227">DNA damage</keyword>
<dbReference type="InterPro" id="IPR043519">
    <property type="entry name" value="NT_sf"/>
</dbReference>
<keyword evidence="2" id="KW-0808">Transferase</keyword>
<dbReference type="Proteomes" id="UP000006860">
    <property type="component" value="Chromosome"/>
</dbReference>
<evidence type="ECO:0000313" key="11">
    <source>
        <dbReference type="Proteomes" id="UP000006860"/>
    </source>
</evidence>
<dbReference type="NCBIfam" id="NF006375">
    <property type="entry name" value="PRK08609.1"/>
    <property type="match status" value="1"/>
</dbReference>
<dbReference type="InterPro" id="IPR047967">
    <property type="entry name" value="PolX_PHP"/>
</dbReference>
<dbReference type="GO" id="GO:0042578">
    <property type="term" value="F:phosphoric ester hydrolase activity"/>
    <property type="evidence" value="ECO:0007669"/>
    <property type="project" value="TreeGrafter"/>
</dbReference>
<feature type="domain" description="DNA-directed DNA polymerase X" evidence="9">
    <location>
        <begin position="1"/>
        <end position="329"/>
    </location>
</feature>
<dbReference type="EC" id="2.7.7.7" evidence="1"/>
<dbReference type="STRING" id="756272.Plabr_4544"/>
<dbReference type="Pfam" id="PF14520">
    <property type="entry name" value="HHH_5"/>
    <property type="match status" value="1"/>
</dbReference>
<dbReference type="GO" id="GO:0006281">
    <property type="term" value="P:DNA repair"/>
    <property type="evidence" value="ECO:0007669"/>
    <property type="project" value="UniProtKB-KW"/>
</dbReference>
<evidence type="ECO:0000259" key="8">
    <source>
        <dbReference type="SMART" id="SM00481"/>
    </source>
</evidence>
<dbReference type="InterPro" id="IPR010996">
    <property type="entry name" value="HHH_MUS81"/>
</dbReference>
<dbReference type="InterPro" id="IPR029398">
    <property type="entry name" value="PolB_thumb"/>
</dbReference>
<dbReference type="GO" id="GO:0003677">
    <property type="term" value="F:DNA binding"/>
    <property type="evidence" value="ECO:0007669"/>
    <property type="project" value="InterPro"/>
</dbReference>
<dbReference type="InterPro" id="IPR002008">
    <property type="entry name" value="DNA_pol_X_beta-like"/>
</dbReference>
<evidence type="ECO:0000256" key="5">
    <source>
        <dbReference type="ARBA" id="ARBA00022932"/>
    </source>
</evidence>
<dbReference type="InterPro" id="IPR027421">
    <property type="entry name" value="DNA_pol_lamdba_lyase_dom_sf"/>
</dbReference>
<dbReference type="CDD" id="cd07436">
    <property type="entry name" value="PHP_PolX"/>
    <property type="match status" value="1"/>
</dbReference>
<dbReference type="SUPFAM" id="SSF47802">
    <property type="entry name" value="DNA polymerase beta, N-terminal domain-like"/>
    <property type="match status" value="1"/>
</dbReference>
<dbReference type="GO" id="GO:0003887">
    <property type="term" value="F:DNA-directed DNA polymerase activity"/>
    <property type="evidence" value="ECO:0007669"/>
    <property type="project" value="UniProtKB-KW"/>
</dbReference>
<accession>F0SMD6</accession>
<evidence type="ECO:0000259" key="9">
    <source>
        <dbReference type="SMART" id="SM00483"/>
    </source>
</evidence>
<keyword evidence="6" id="KW-0234">DNA repair</keyword>
<evidence type="ECO:0000256" key="3">
    <source>
        <dbReference type="ARBA" id="ARBA00022695"/>
    </source>
</evidence>
<dbReference type="Gene3D" id="3.30.210.10">
    <property type="entry name" value="DNA polymerase, thumb domain"/>
    <property type="match status" value="1"/>
</dbReference>
<dbReference type="InterPro" id="IPR003141">
    <property type="entry name" value="Pol/His_phosphatase_N"/>
</dbReference>
<dbReference type="AlphaFoldDB" id="F0SMD6"/>
<dbReference type="InterPro" id="IPR016195">
    <property type="entry name" value="Pol/histidinol_Pase-like"/>
</dbReference>
<dbReference type="PIRSF" id="PIRSF005047">
    <property type="entry name" value="UCP005047_YshC"/>
    <property type="match status" value="1"/>
</dbReference>
<dbReference type="Pfam" id="PF14716">
    <property type="entry name" value="HHH_8"/>
    <property type="match status" value="1"/>
</dbReference>
<dbReference type="Pfam" id="PF14791">
    <property type="entry name" value="DNA_pol_B_thumb"/>
    <property type="match status" value="1"/>
</dbReference>
<dbReference type="GO" id="GO:0008270">
    <property type="term" value="F:zinc ion binding"/>
    <property type="evidence" value="ECO:0007669"/>
    <property type="project" value="TreeGrafter"/>
</dbReference>
<dbReference type="SUPFAM" id="SSF81301">
    <property type="entry name" value="Nucleotidyltransferase"/>
    <property type="match status" value="1"/>
</dbReference>
<dbReference type="Gene3D" id="1.10.150.20">
    <property type="entry name" value="5' to 3' exonuclease, C-terminal subdomain"/>
    <property type="match status" value="1"/>
</dbReference>
<dbReference type="eggNOG" id="COG1796">
    <property type="taxonomic scope" value="Bacteria"/>
</dbReference>
<dbReference type="Pfam" id="PF02811">
    <property type="entry name" value="PHP"/>
    <property type="match status" value="1"/>
</dbReference>
<evidence type="ECO:0000256" key="6">
    <source>
        <dbReference type="ARBA" id="ARBA00023204"/>
    </source>
</evidence>
<dbReference type="InterPro" id="IPR050243">
    <property type="entry name" value="PHP_phosphatase"/>
</dbReference>
<dbReference type="InterPro" id="IPR004013">
    <property type="entry name" value="PHP_dom"/>
</dbReference>
<feature type="domain" description="Polymerase/histidinol phosphatase N-terminal" evidence="8">
    <location>
        <begin position="353"/>
        <end position="432"/>
    </location>
</feature>
<evidence type="ECO:0000256" key="2">
    <source>
        <dbReference type="ARBA" id="ARBA00022679"/>
    </source>
</evidence>
<proteinExistence type="predicted"/>
<evidence type="ECO:0000256" key="4">
    <source>
        <dbReference type="ARBA" id="ARBA00022763"/>
    </source>
</evidence>
<dbReference type="InterPro" id="IPR002054">
    <property type="entry name" value="DNA-dir_DNA_pol_X"/>
</dbReference>
<comment type="catalytic activity">
    <reaction evidence="7">
        <text>DNA(n) + a 2'-deoxyribonucleoside 5'-triphosphate = DNA(n+1) + diphosphate</text>
        <dbReference type="Rhea" id="RHEA:22508"/>
        <dbReference type="Rhea" id="RHEA-COMP:17339"/>
        <dbReference type="Rhea" id="RHEA-COMP:17340"/>
        <dbReference type="ChEBI" id="CHEBI:33019"/>
        <dbReference type="ChEBI" id="CHEBI:61560"/>
        <dbReference type="ChEBI" id="CHEBI:173112"/>
        <dbReference type="EC" id="2.7.7.7"/>
    </reaction>
</comment>
<reference evidence="11" key="1">
    <citation type="submission" date="2011-02" db="EMBL/GenBank/DDBJ databases">
        <title>The complete genome of Planctomyces brasiliensis DSM 5305.</title>
        <authorList>
            <person name="Lucas S."/>
            <person name="Copeland A."/>
            <person name="Lapidus A."/>
            <person name="Bruce D."/>
            <person name="Goodwin L."/>
            <person name="Pitluck S."/>
            <person name="Kyrpides N."/>
            <person name="Mavromatis K."/>
            <person name="Pagani I."/>
            <person name="Ivanova N."/>
            <person name="Ovchinnikova G."/>
            <person name="Lu M."/>
            <person name="Detter J.C."/>
            <person name="Han C."/>
            <person name="Land M."/>
            <person name="Hauser L."/>
            <person name="Markowitz V."/>
            <person name="Cheng J.-F."/>
            <person name="Hugenholtz P."/>
            <person name="Woyke T."/>
            <person name="Wu D."/>
            <person name="Tindall B."/>
            <person name="Pomrenke H.G."/>
            <person name="Brambilla E."/>
            <person name="Klenk H.-P."/>
            <person name="Eisen J.A."/>
        </authorList>
    </citation>
    <scope>NUCLEOTIDE SEQUENCE [LARGE SCALE GENOMIC DNA]</scope>
    <source>
        <strain evidence="11">ATCC 49424 / DSM 5305 / JCM 21570 / NBRC 103401 / IFAM 1448</strain>
    </source>
</reference>
<dbReference type="eggNOG" id="COG1387">
    <property type="taxonomic scope" value="Bacteria"/>
</dbReference>
<gene>
    <name evidence="10" type="ordered locus">Plabr_4544</name>
</gene>
<dbReference type="SMART" id="SM00483">
    <property type="entry name" value="POLXc"/>
    <property type="match status" value="1"/>
</dbReference>
<dbReference type="PANTHER" id="PTHR36928:SF1">
    <property type="entry name" value="PHOSPHATASE YCDX-RELATED"/>
    <property type="match status" value="1"/>
</dbReference>
<dbReference type="PRINTS" id="PR00870">
    <property type="entry name" value="DNAPOLXBETA"/>
</dbReference>
<dbReference type="InterPro" id="IPR022311">
    <property type="entry name" value="PolX-like"/>
</dbReference>
<dbReference type="KEGG" id="pbs:Plabr_4544"/>
<dbReference type="InterPro" id="IPR037160">
    <property type="entry name" value="DNA_Pol_thumb_sf"/>
</dbReference>
<name>F0SMD6_RUBBR</name>
<keyword evidence="11" id="KW-1185">Reference proteome</keyword>
<dbReference type="Gene3D" id="1.10.150.110">
    <property type="entry name" value="DNA polymerase beta, N-terminal domain-like"/>
    <property type="match status" value="1"/>
</dbReference>
<dbReference type="EMBL" id="CP002546">
    <property type="protein sequence ID" value="ADY62115.1"/>
    <property type="molecule type" value="Genomic_DNA"/>
</dbReference>
<evidence type="ECO:0000313" key="10">
    <source>
        <dbReference type="EMBL" id="ADY62115.1"/>
    </source>
</evidence>
<dbReference type="PANTHER" id="PTHR36928">
    <property type="entry name" value="PHOSPHATASE YCDX-RELATED"/>
    <property type="match status" value="1"/>
</dbReference>
<protein>
    <recommendedName>
        <fullName evidence="1">DNA-directed DNA polymerase</fullName>
        <ecNumber evidence="1">2.7.7.7</ecNumber>
    </recommendedName>
</protein>
<evidence type="ECO:0000256" key="1">
    <source>
        <dbReference type="ARBA" id="ARBA00012417"/>
    </source>
</evidence>
<sequence length="584" mass="65390">MNNATIADMFDQLADLLELDGANGFRVRAYRNAARTIDALPDSLEEMIADESQKLTDLSGIGKDLAEKIRNIVETGELKQLEEYKAKIPADVMKMLRIPGLGPKKVAILFYELHLKSLDELKHAAENGVIAQKKGFGKKTEQLILEGLEHLEQSGSRMYLADAKPFVEQILSGLRGLGSVHQAEVAGSVRRLKETIGDLDILATADDPAEAMDFLENHPQTDKVLARGETKQRVRFKPLVRCMTPDGNRMRLEMDLRVVPAASFGAAMQYFTGSKEHNIVTRRLAQQRDLKLNEYGLFREGDEEAVAGKTEEAIYKTLDLPWIPPELREDRREFEWAESDDLPDLLTVDQIRGDLHMHTTATDGKLTIEGMIEAARERKRKYIAITDHSKRVVMANGLDSERLLAHWDEIRKVRENYSDIDVLCGIECDILEDATLDLPDEVLAEADFVIAVLHYGLKQPRDVIRERLLNAIRNPHVDMIGHLTGRMIGVRPGADVDFDDVFKAAADEGVLMEINAHPARLDLDDVRAAQAKDHGIPIVINTDAHSAGGMDLMEWGVYQARRAGLSKKDVANTGTAKQFRKLLR</sequence>
<dbReference type="GO" id="GO:0005829">
    <property type="term" value="C:cytosol"/>
    <property type="evidence" value="ECO:0007669"/>
    <property type="project" value="TreeGrafter"/>
</dbReference>
<dbReference type="SUPFAM" id="SSF89550">
    <property type="entry name" value="PHP domain-like"/>
    <property type="match status" value="1"/>
</dbReference>
<evidence type="ECO:0000256" key="7">
    <source>
        <dbReference type="ARBA" id="ARBA00049244"/>
    </source>
</evidence>
<dbReference type="HOGENOM" id="CLU_017729_1_0_0"/>
<dbReference type="Gene3D" id="3.30.460.10">
    <property type="entry name" value="Beta Polymerase, domain 2"/>
    <property type="match status" value="1"/>
</dbReference>
<dbReference type="Gene3D" id="3.20.20.140">
    <property type="entry name" value="Metal-dependent hydrolases"/>
    <property type="match status" value="1"/>
</dbReference>
<dbReference type="SMART" id="SM00481">
    <property type="entry name" value="POLIIIAc"/>
    <property type="match status" value="1"/>
</dbReference>
<dbReference type="CDD" id="cd00141">
    <property type="entry name" value="NT_POLXc"/>
    <property type="match status" value="1"/>
</dbReference>